<dbReference type="InterPro" id="IPR018649">
    <property type="entry name" value="SHOCT"/>
</dbReference>
<gene>
    <name evidence="4" type="ORF">Q5H92_00990</name>
</gene>
<accession>A0ABT9A518</accession>
<evidence type="ECO:0000259" key="3">
    <source>
        <dbReference type="Pfam" id="PF09851"/>
    </source>
</evidence>
<feature type="transmembrane region" description="Helical" evidence="2">
    <location>
        <begin position="163"/>
        <end position="184"/>
    </location>
</feature>
<reference evidence="4" key="1">
    <citation type="submission" date="2023-07" db="EMBL/GenBank/DDBJ databases">
        <authorList>
            <person name="Kim M.K."/>
        </authorList>
    </citation>
    <scope>NUCLEOTIDE SEQUENCE</scope>
    <source>
        <strain evidence="4">M29</strain>
    </source>
</reference>
<feature type="region of interest" description="Disordered" evidence="1">
    <location>
        <begin position="83"/>
        <end position="108"/>
    </location>
</feature>
<evidence type="ECO:0000256" key="1">
    <source>
        <dbReference type="SAM" id="MobiDB-lite"/>
    </source>
</evidence>
<dbReference type="RefSeq" id="WP_305009591.1">
    <property type="nucleotide sequence ID" value="NZ_JAUQSX010000001.1"/>
</dbReference>
<feature type="domain" description="SHOCT" evidence="3">
    <location>
        <begin position="10"/>
        <end position="36"/>
    </location>
</feature>
<feature type="region of interest" description="Disordered" evidence="1">
    <location>
        <begin position="229"/>
        <end position="268"/>
    </location>
</feature>
<keyword evidence="2" id="KW-1133">Transmembrane helix</keyword>
<keyword evidence="2" id="KW-0812">Transmembrane</keyword>
<comment type="caution">
    <text evidence="4">The sequence shown here is derived from an EMBL/GenBank/DDBJ whole genome shotgun (WGS) entry which is preliminary data.</text>
</comment>
<organism evidence="4 5">
    <name type="scientific">Hymenobacter mellowenesis</name>
    <dbReference type="NCBI Taxonomy" id="3063995"/>
    <lineage>
        <taxon>Bacteria</taxon>
        <taxon>Pseudomonadati</taxon>
        <taxon>Bacteroidota</taxon>
        <taxon>Cytophagia</taxon>
        <taxon>Cytophagales</taxon>
        <taxon>Hymenobacteraceae</taxon>
        <taxon>Hymenobacter</taxon>
    </lineage>
</organism>
<proteinExistence type="predicted"/>
<dbReference type="Pfam" id="PF09851">
    <property type="entry name" value="SHOCT"/>
    <property type="match status" value="1"/>
</dbReference>
<protein>
    <submittedName>
        <fullName evidence="4">SHOCT domain-containing protein</fullName>
    </submittedName>
</protein>
<name>A0ABT9A518_9BACT</name>
<evidence type="ECO:0000313" key="4">
    <source>
        <dbReference type="EMBL" id="MDO7844915.1"/>
    </source>
</evidence>
<sequence length="268" mass="27214">MDNPNSSPLDTLRQLKEMLDAGALTPTEFEALKQRLVFHDGAASAAPATSAPAAAVPEAPVVLPPAPALETPSPMFEDLGTAVPPTALPTSGYSAPLADSEPEPEEPAFIPPAVRRALEADSPPAAPPLPPPAVPSPGLAAADAGYVADEFPEGTAPAARSPLALILSIGGLLALLGLVLYLSLNRQPSERLSSTSLTPADTLAAPIETGPQAEQMPQPVAAPETIRLAPTNPAPALPSRSEMEQKAAAVRDSAVQAPAAVSDSAARQ</sequence>
<evidence type="ECO:0000313" key="5">
    <source>
        <dbReference type="Proteomes" id="UP001167796"/>
    </source>
</evidence>
<dbReference type="Proteomes" id="UP001167796">
    <property type="component" value="Unassembled WGS sequence"/>
</dbReference>
<keyword evidence="2" id="KW-0472">Membrane</keyword>
<keyword evidence="5" id="KW-1185">Reference proteome</keyword>
<evidence type="ECO:0000256" key="2">
    <source>
        <dbReference type="SAM" id="Phobius"/>
    </source>
</evidence>
<dbReference type="EMBL" id="JAUQSX010000001">
    <property type="protein sequence ID" value="MDO7844915.1"/>
    <property type="molecule type" value="Genomic_DNA"/>
</dbReference>